<dbReference type="SUPFAM" id="SSF140423">
    <property type="entry name" value="MW0975(SA0943)-like"/>
    <property type="match status" value="1"/>
</dbReference>
<keyword evidence="1" id="KW-0175">Coiled coil</keyword>
<feature type="chain" id="PRO_5047300221" evidence="2">
    <location>
        <begin position="21"/>
        <end position="222"/>
    </location>
</feature>
<protein>
    <submittedName>
        <fullName evidence="3">YkyA family protein</fullName>
    </submittedName>
</protein>
<comment type="caution">
    <text evidence="3">The sequence shown here is derived from an EMBL/GenBank/DDBJ whole genome shotgun (WGS) entry which is preliminary data.</text>
</comment>
<sequence length="222" mass="26223">MKFSKRILLLILLLPLFLTGCGDTPETQIYSHLEEAVKLEEGFQEQQSVITQLEKQEQELYKQIIELGVGELDKIKQLSQEAITSIEERTEKIKLEKDSLDTSQEEFTKTKPIIEEIKDTEIKEKALKMYDAMVKRYEAYEKLYKAYNESLTLEKELYEMLQLEELNQEDLQAQIEEVNKKYQEVIEVNDEFNAYTTEYNELKKGFYEIADIQVKYVESSKK</sequence>
<feature type="signal peptide" evidence="2">
    <location>
        <begin position="1"/>
        <end position="20"/>
    </location>
</feature>
<organism evidence="3 4">
    <name type="scientific">Ornithinibacillus xuwenensis</name>
    <dbReference type="NCBI Taxonomy" id="3144668"/>
    <lineage>
        <taxon>Bacteria</taxon>
        <taxon>Bacillati</taxon>
        <taxon>Bacillota</taxon>
        <taxon>Bacilli</taxon>
        <taxon>Bacillales</taxon>
        <taxon>Bacillaceae</taxon>
        <taxon>Ornithinibacillus</taxon>
    </lineage>
</organism>
<dbReference type="EMBL" id="JBDIML010000001">
    <property type="protein sequence ID" value="MEN2766596.1"/>
    <property type="molecule type" value="Genomic_DNA"/>
</dbReference>
<proteinExistence type="predicted"/>
<dbReference type="Gene3D" id="1.20.120.570">
    <property type="entry name" value="YkyA-like"/>
    <property type="match status" value="1"/>
</dbReference>
<dbReference type="RefSeq" id="WP_345824040.1">
    <property type="nucleotide sequence ID" value="NZ_JBDIML010000001.1"/>
</dbReference>
<feature type="coiled-coil region" evidence="1">
    <location>
        <begin position="36"/>
        <end position="63"/>
    </location>
</feature>
<evidence type="ECO:0000313" key="3">
    <source>
        <dbReference type="EMBL" id="MEN2766596.1"/>
    </source>
</evidence>
<name>A0ABU9XE91_9BACI</name>
<reference evidence="3 4" key="1">
    <citation type="submission" date="2024-05" db="EMBL/GenBank/DDBJ databases">
        <authorList>
            <person name="Haq I."/>
            <person name="Ullah Z."/>
            <person name="Ahmad R."/>
            <person name="Li M."/>
            <person name="Tong Y."/>
        </authorList>
    </citation>
    <scope>NUCLEOTIDE SEQUENCE [LARGE SCALE GENOMIC DNA]</scope>
    <source>
        <strain evidence="3 4">16A2E</strain>
    </source>
</reference>
<gene>
    <name evidence="3" type="ORF">ABC228_05295</name>
</gene>
<dbReference type="InterPro" id="IPR019454">
    <property type="entry name" value="Lipoprot_YkyA-like"/>
</dbReference>
<accession>A0ABU9XE91</accession>
<dbReference type="Proteomes" id="UP001444625">
    <property type="component" value="Unassembled WGS sequence"/>
</dbReference>
<keyword evidence="2" id="KW-0732">Signal</keyword>
<evidence type="ECO:0000256" key="1">
    <source>
        <dbReference type="SAM" id="Coils"/>
    </source>
</evidence>
<dbReference type="PROSITE" id="PS51257">
    <property type="entry name" value="PROKAR_LIPOPROTEIN"/>
    <property type="match status" value="1"/>
</dbReference>
<evidence type="ECO:0000313" key="4">
    <source>
        <dbReference type="Proteomes" id="UP001444625"/>
    </source>
</evidence>
<dbReference type="InterPro" id="IPR036785">
    <property type="entry name" value="YkyA-like_sf"/>
</dbReference>
<dbReference type="Pfam" id="PF10368">
    <property type="entry name" value="YkyA"/>
    <property type="match status" value="1"/>
</dbReference>
<feature type="coiled-coil region" evidence="1">
    <location>
        <begin position="161"/>
        <end position="188"/>
    </location>
</feature>
<keyword evidence="4" id="KW-1185">Reference proteome</keyword>
<evidence type="ECO:0000256" key="2">
    <source>
        <dbReference type="SAM" id="SignalP"/>
    </source>
</evidence>